<dbReference type="GO" id="GO:0000166">
    <property type="term" value="F:nucleotide binding"/>
    <property type="evidence" value="ECO:0007669"/>
    <property type="project" value="UniProtKB-KW"/>
</dbReference>
<keyword evidence="9 10" id="KW-0413">Isomerase</keyword>
<dbReference type="EC" id="5.1.99.6" evidence="3 10"/>
<evidence type="ECO:0000256" key="1">
    <source>
        <dbReference type="ARBA" id="ARBA00000013"/>
    </source>
</evidence>
<evidence type="ECO:0000256" key="8">
    <source>
        <dbReference type="ARBA" id="ARBA00023027"/>
    </source>
</evidence>
<comment type="similarity">
    <text evidence="10">Belongs to the NnrE/AIBP family.</text>
</comment>
<comment type="caution">
    <text evidence="10">Lacks conserved residue(s) required for the propagation of feature annotation.</text>
</comment>
<evidence type="ECO:0000256" key="10">
    <source>
        <dbReference type="HAMAP-Rule" id="MF_01966"/>
    </source>
</evidence>
<gene>
    <name evidence="11" type="primary">nnr_2</name>
    <name evidence="10" type="synonym">nnrE</name>
    <name evidence="11" type="ORF">NCTC11009_02456</name>
</gene>
<proteinExistence type="inferred from homology"/>
<evidence type="ECO:0000313" key="12">
    <source>
        <dbReference type="Proteomes" id="UP000250242"/>
    </source>
</evidence>
<keyword evidence="8 10" id="KW-0520">NAD</keyword>
<evidence type="ECO:0000256" key="9">
    <source>
        <dbReference type="ARBA" id="ARBA00023235"/>
    </source>
</evidence>
<dbReference type="NCBIfam" id="TIGR00197">
    <property type="entry name" value="yjeF_nterm"/>
    <property type="match status" value="1"/>
</dbReference>
<accession>A0A2X1UQ21</accession>
<dbReference type="SUPFAM" id="SSF64153">
    <property type="entry name" value="YjeF N-terminal domain-like"/>
    <property type="match status" value="1"/>
</dbReference>
<dbReference type="AlphaFoldDB" id="A0A2X1UQ21"/>
<dbReference type="Pfam" id="PF03853">
    <property type="entry name" value="YjeF_N"/>
    <property type="match status" value="1"/>
</dbReference>
<evidence type="ECO:0000256" key="2">
    <source>
        <dbReference type="ARBA" id="ARBA00000909"/>
    </source>
</evidence>
<comment type="catalytic activity">
    <reaction evidence="2 10">
        <text>(6R)-NADPHX = (6S)-NADPHX</text>
        <dbReference type="Rhea" id="RHEA:32227"/>
        <dbReference type="ChEBI" id="CHEBI:64076"/>
        <dbReference type="ChEBI" id="CHEBI:64077"/>
        <dbReference type="EC" id="5.1.99.6"/>
    </reaction>
</comment>
<sequence>MKRIYTAAAMRQAEKQAVERGTSYEQLMENAGQAAAEDLLARLAAAKLTRPGSVFILCGKGNNGGDGLVIARALATAGLCVKILFVLGEDLSPLAELNLKRLADLSTIKYLSIDEFSTEVMNDSTAWIIDGVFGTGYSGDLPTSVASVMAVANQATAYRIALDVPSGLNCDSGAIAKDSFKADLCYTFGAYKPAHMMPQGKAMCGELVCLDIGI</sequence>
<dbReference type="RefSeq" id="WP_070469877.1">
    <property type="nucleotide sequence ID" value="NZ_UATH01000001.1"/>
</dbReference>
<dbReference type="InterPro" id="IPR036652">
    <property type="entry name" value="YjeF_N_dom_sf"/>
</dbReference>
<comment type="function">
    <text evidence="10">Catalyzes the epimerization of the S- and R-forms of NAD(P)HX, a damaged form of NAD(P)H that is a result of enzymatic or heat-dependent hydration. This is a prerequisite for the S-specific NAD(P)H-hydrate dehydratase to allow the repair of both epimers of NAD(P)HX.</text>
</comment>
<feature type="binding site" evidence="10">
    <location>
        <begin position="62"/>
        <end position="66"/>
    </location>
    <ligand>
        <name>(6S)-NADPHX</name>
        <dbReference type="ChEBI" id="CHEBI:64076"/>
    </ligand>
</feature>
<dbReference type="InterPro" id="IPR004443">
    <property type="entry name" value="YjeF_N_dom"/>
</dbReference>
<feature type="binding site" evidence="10">
    <location>
        <position position="166"/>
    </location>
    <ligand>
        <name>K(+)</name>
        <dbReference type="ChEBI" id="CHEBI:29103"/>
    </ligand>
</feature>
<feature type="binding site" evidence="10">
    <location>
        <position position="163"/>
    </location>
    <ligand>
        <name>(6S)-NADPHX</name>
        <dbReference type="ChEBI" id="CHEBI:64076"/>
    </ligand>
</feature>
<feature type="binding site" evidence="10">
    <location>
        <position position="63"/>
    </location>
    <ligand>
        <name>K(+)</name>
        <dbReference type="ChEBI" id="CHEBI:29103"/>
    </ligand>
</feature>
<dbReference type="PROSITE" id="PS51385">
    <property type="entry name" value="YJEF_N"/>
    <property type="match status" value="1"/>
</dbReference>
<evidence type="ECO:0000313" key="11">
    <source>
        <dbReference type="EMBL" id="SPY09199.1"/>
    </source>
</evidence>
<comment type="cofactor">
    <cofactor evidence="10">
        <name>K(+)</name>
        <dbReference type="ChEBI" id="CHEBI:29103"/>
    </cofactor>
    <text evidence="10">Binds 1 potassium ion per subunit.</text>
</comment>
<feature type="binding site" evidence="10">
    <location>
        <position position="130"/>
    </location>
    <ligand>
        <name>K(+)</name>
        <dbReference type="ChEBI" id="CHEBI:29103"/>
    </ligand>
</feature>
<name>A0A2X1UQ21_9BURK</name>
<keyword evidence="6 10" id="KW-0521">NADP</keyword>
<keyword evidence="7 10" id="KW-0630">Potassium</keyword>
<dbReference type="GO" id="GO:0046872">
    <property type="term" value="F:metal ion binding"/>
    <property type="evidence" value="ECO:0007669"/>
    <property type="project" value="UniProtKB-KW"/>
</dbReference>
<evidence type="ECO:0000256" key="6">
    <source>
        <dbReference type="ARBA" id="ARBA00022857"/>
    </source>
</evidence>
<protein>
    <recommendedName>
        <fullName evidence="3 10">NAD(P)H-hydrate epimerase</fullName>
        <ecNumber evidence="3 10">5.1.99.6</ecNumber>
    </recommendedName>
    <alternativeName>
        <fullName evidence="10">NAD(P)HX epimerase</fullName>
    </alternativeName>
</protein>
<dbReference type="EMBL" id="UATH01000001">
    <property type="protein sequence ID" value="SPY09199.1"/>
    <property type="molecule type" value="Genomic_DNA"/>
</dbReference>
<dbReference type="GO" id="GO:0052856">
    <property type="term" value="F:NAD(P)HX epimerase activity"/>
    <property type="evidence" value="ECO:0007669"/>
    <property type="project" value="UniProtKB-UniRule"/>
</dbReference>
<dbReference type="PANTHER" id="PTHR13232:SF10">
    <property type="entry name" value="NAD(P)H-HYDRATE EPIMERASE"/>
    <property type="match status" value="1"/>
</dbReference>
<comment type="catalytic activity">
    <reaction evidence="1 10">
        <text>(6R)-NADHX = (6S)-NADHX</text>
        <dbReference type="Rhea" id="RHEA:32215"/>
        <dbReference type="ChEBI" id="CHEBI:64074"/>
        <dbReference type="ChEBI" id="CHEBI:64075"/>
        <dbReference type="EC" id="5.1.99.6"/>
    </reaction>
</comment>
<dbReference type="InterPro" id="IPR032976">
    <property type="entry name" value="YJEFN_prot_NAXE-like"/>
</dbReference>
<dbReference type="Gene3D" id="3.40.50.10260">
    <property type="entry name" value="YjeF N-terminal domain"/>
    <property type="match status" value="1"/>
</dbReference>
<evidence type="ECO:0000256" key="7">
    <source>
        <dbReference type="ARBA" id="ARBA00022958"/>
    </source>
</evidence>
<evidence type="ECO:0000256" key="3">
    <source>
        <dbReference type="ARBA" id="ARBA00012228"/>
    </source>
</evidence>
<organism evidence="11 12">
    <name type="scientific">Oligella urethralis</name>
    <dbReference type="NCBI Taxonomy" id="90245"/>
    <lineage>
        <taxon>Bacteria</taxon>
        <taxon>Pseudomonadati</taxon>
        <taxon>Pseudomonadota</taxon>
        <taxon>Betaproteobacteria</taxon>
        <taxon>Burkholderiales</taxon>
        <taxon>Alcaligenaceae</taxon>
        <taxon>Oligella</taxon>
    </lineage>
</organism>
<keyword evidence="5 10" id="KW-0547">Nucleotide-binding</keyword>
<keyword evidence="4 10" id="KW-0479">Metal-binding</keyword>
<reference evidence="11 12" key="1">
    <citation type="submission" date="2018-06" db="EMBL/GenBank/DDBJ databases">
        <authorList>
            <consortium name="Pathogen Informatics"/>
            <person name="Doyle S."/>
        </authorList>
    </citation>
    <scope>NUCLEOTIDE SEQUENCE [LARGE SCALE GENOMIC DNA]</scope>
    <source>
        <strain evidence="11 12">NCTC11009</strain>
    </source>
</reference>
<feature type="binding site" evidence="10">
    <location>
        <begin position="134"/>
        <end position="140"/>
    </location>
    <ligand>
        <name>(6S)-NADPHX</name>
        <dbReference type="ChEBI" id="CHEBI:64076"/>
    </ligand>
</feature>
<evidence type="ECO:0000256" key="4">
    <source>
        <dbReference type="ARBA" id="ARBA00022723"/>
    </source>
</evidence>
<dbReference type="PANTHER" id="PTHR13232">
    <property type="entry name" value="NAD(P)H-HYDRATE EPIMERASE"/>
    <property type="match status" value="1"/>
</dbReference>
<dbReference type="HAMAP" id="MF_01966">
    <property type="entry name" value="NADHX_epimerase"/>
    <property type="match status" value="1"/>
</dbReference>
<evidence type="ECO:0000256" key="5">
    <source>
        <dbReference type="ARBA" id="ARBA00022741"/>
    </source>
</evidence>
<dbReference type="Proteomes" id="UP000250242">
    <property type="component" value="Unassembled WGS sequence"/>
</dbReference>